<proteinExistence type="inferred from homology"/>
<dbReference type="AlphaFoldDB" id="A0A328D0F5"/>
<name>A0A328D0F5_9ASTE</name>
<dbReference type="EMBL" id="NQVE01000200">
    <property type="protein sequence ID" value="RAL39235.1"/>
    <property type="molecule type" value="Genomic_DNA"/>
</dbReference>
<evidence type="ECO:0000313" key="3">
    <source>
        <dbReference type="Proteomes" id="UP000249390"/>
    </source>
</evidence>
<keyword evidence="3" id="KW-1185">Reference proteome</keyword>
<evidence type="ECO:0008006" key="4">
    <source>
        <dbReference type="Google" id="ProtNLM"/>
    </source>
</evidence>
<evidence type="ECO:0000313" key="2">
    <source>
        <dbReference type="EMBL" id="RAL39235.1"/>
    </source>
</evidence>
<comment type="similarity">
    <text evidence="1">Belongs to the LOR family.</text>
</comment>
<dbReference type="Pfam" id="PF04525">
    <property type="entry name" value="LOR"/>
    <property type="match status" value="1"/>
</dbReference>
<dbReference type="InterPro" id="IPR007612">
    <property type="entry name" value="LOR"/>
</dbReference>
<dbReference type="Gene3D" id="2.40.160.200">
    <property type="entry name" value="LURP1-related"/>
    <property type="match status" value="1"/>
</dbReference>
<accession>A0A328D0F5</accession>
<dbReference type="InterPro" id="IPR038595">
    <property type="entry name" value="LOR_sf"/>
</dbReference>
<sequence>MMAGSSIPYPPQPVATAPVVGPQFVVPYTVDLAVVREVLTLQEGKFKVVDVNENVMFKVKSKLLSLRDRRILLDAAGNPIVTFQQKIFSAHRRWQAFRGESTDPKDMLFSVKKSSLVQLKTKLDVFLAANTKEDDCDFHMEGSWLERSCTIYASAGGGGGGGGSSSSAIVAQMHKKHTAGSVLVGKDHFWVTVYPNIDYAFIVALVVILEEINRDRSGED</sequence>
<dbReference type="InterPro" id="IPR025659">
    <property type="entry name" value="Tubby-like_C"/>
</dbReference>
<dbReference type="PANTHER" id="PTHR31087">
    <property type="match status" value="1"/>
</dbReference>
<dbReference type="Proteomes" id="UP000249390">
    <property type="component" value="Unassembled WGS sequence"/>
</dbReference>
<evidence type="ECO:0000256" key="1">
    <source>
        <dbReference type="ARBA" id="ARBA00005437"/>
    </source>
</evidence>
<comment type="caution">
    <text evidence="2">The sequence shown here is derived from an EMBL/GenBank/DDBJ whole genome shotgun (WGS) entry which is preliminary data.</text>
</comment>
<organism evidence="2 3">
    <name type="scientific">Cuscuta australis</name>
    <dbReference type="NCBI Taxonomy" id="267555"/>
    <lineage>
        <taxon>Eukaryota</taxon>
        <taxon>Viridiplantae</taxon>
        <taxon>Streptophyta</taxon>
        <taxon>Embryophyta</taxon>
        <taxon>Tracheophyta</taxon>
        <taxon>Spermatophyta</taxon>
        <taxon>Magnoliopsida</taxon>
        <taxon>eudicotyledons</taxon>
        <taxon>Gunneridae</taxon>
        <taxon>Pentapetalae</taxon>
        <taxon>asterids</taxon>
        <taxon>lamiids</taxon>
        <taxon>Solanales</taxon>
        <taxon>Convolvulaceae</taxon>
        <taxon>Cuscuteae</taxon>
        <taxon>Cuscuta</taxon>
        <taxon>Cuscuta subgen. Grammica</taxon>
        <taxon>Cuscuta sect. Cleistogrammica</taxon>
    </lineage>
</organism>
<reference evidence="2 3" key="1">
    <citation type="submission" date="2018-06" db="EMBL/GenBank/DDBJ databases">
        <title>The Genome of Cuscuta australis (Dodder) Provides Insight into the Evolution of Plant Parasitism.</title>
        <authorList>
            <person name="Liu H."/>
        </authorList>
    </citation>
    <scope>NUCLEOTIDE SEQUENCE [LARGE SCALE GENOMIC DNA]</scope>
    <source>
        <strain evidence="3">cv. Yunnan</strain>
        <tissue evidence="2">Vines</tissue>
    </source>
</reference>
<dbReference type="PANTHER" id="PTHR31087:SF58">
    <property type="entry name" value="OS07G0230700 PROTEIN"/>
    <property type="match status" value="1"/>
</dbReference>
<dbReference type="SUPFAM" id="SSF54518">
    <property type="entry name" value="Tubby C-terminal domain-like"/>
    <property type="match status" value="1"/>
</dbReference>
<protein>
    <recommendedName>
        <fullName evidence="4">Protein LURP-one-related 15</fullName>
    </recommendedName>
</protein>
<gene>
    <name evidence="2" type="ORF">DM860_002768</name>
</gene>